<keyword evidence="3" id="KW-1003">Cell membrane</keyword>
<evidence type="ECO:0000256" key="8">
    <source>
        <dbReference type="ARBA" id="ARBA00023224"/>
    </source>
</evidence>
<keyword evidence="6 9" id="KW-0472">Membrane</keyword>
<reference evidence="10 12" key="2">
    <citation type="journal article" date="2002" name="Genome Biol.">
        <title>Finishing a whole-genome shotgun: release 3 of the Drosophila melanogaster euchromatic genome sequence.</title>
        <authorList>
            <person name="Celniker S.E."/>
            <person name="Wheeler D.A."/>
            <person name="Kronmiller B."/>
            <person name="Carlson J.W."/>
            <person name="Halpern A."/>
            <person name="Patel S."/>
            <person name="Adams M."/>
            <person name="Champe M."/>
            <person name="Dugan S.P."/>
            <person name="Frise E."/>
            <person name="Hodgson A."/>
            <person name="George R.A."/>
            <person name="Hoskins R.A."/>
            <person name="Laverty T."/>
            <person name="Muzny D.M."/>
            <person name="Nelson C.R."/>
            <person name="Pacleb J.M."/>
            <person name="Park S."/>
            <person name="Pfeiffer B.D."/>
            <person name="Richards S."/>
            <person name="Sodergren E.J."/>
            <person name="Svirskas R."/>
            <person name="Tabor P.E."/>
            <person name="Wan K."/>
            <person name="Stapleton M."/>
            <person name="Sutton G.G."/>
            <person name="Venter C."/>
            <person name="Weinstock G."/>
            <person name="Scherer S.E."/>
            <person name="Myers E.W."/>
            <person name="Gibbs R.A."/>
            <person name="Rubin G.M."/>
        </authorList>
    </citation>
    <scope>NUCLEOTIDE SEQUENCE [LARGE SCALE GENOMIC DNA]</scope>
    <source>
        <strain evidence="12">Berkeley</strain>
    </source>
</reference>
<comment type="subcellular location">
    <subcellularLocation>
        <location evidence="1">Cell membrane</location>
        <topology evidence="1">Multi-pass membrane protein</topology>
    </subcellularLocation>
</comment>
<name>X2JCA9_DROME</name>
<sequence>MSRTSDDIRKHLKVRRQKQRAILAMRWRCAQGGLEFEQLDTFYGAIRPYLCVAQFFGIMPLSNIRSRDPQDVKFKVRSIGLAVTGLFLLLGGMKTLVGANILFTEGLNAKNIVGLVFLIVGMVNWLNFVGFARSWSHIMLPWSSVDILMLFPPYKRGKRSLRSKVNVLALSVVVLAATTCCTTPLATAAIACTSCSATQTTRVLPLDFIWRRSSPTSCSSCHSIYFPCAMDFG</sequence>
<reference evidence="10 12" key="7">
    <citation type="journal article" date="2007" name="Science">
        <title>The Release 5.1 annotation of Drosophila melanogaster heterochromatin.</title>
        <authorList>
            <person name="Smith C.D."/>
            <person name="Shu S."/>
            <person name="Mungall C.J."/>
            <person name="Karpen G.H."/>
        </authorList>
    </citation>
    <scope>NUCLEOTIDE SEQUENCE [LARGE SCALE GENOMIC DNA]</scope>
    <source>
        <strain evidence="12">Berkeley</strain>
    </source>
</reference>
<comment type="similarity">
    <text evidence="2">Belongs to the insect chemoreceptor superfamily. Gustatory receptor (GR) family. Gr5a subfamily.</text>
</comment>
<reference evidence="10 12" key="5">
    <citation type="journal article" date="2002" name="Genome Biol.">
        <title>Heterochromatic sequences in a Drosophila whole-genome shotgun assembly.</title>
        <authorList>
            <person name="Hoskins R.A."/>
            <person name="Smith C.D."/>
            <person name="Carlson J.W."/>
            <person name="Carvalho A.B."/>
            <person name="Halpern A."/>
            <person name="Kaminker J.S."/>
            <person name="Kennedy C."/>
            <person name="Mungall C.J."/>
            <person name="Sullivan B.A."/>
            <person name="Sutton G.G."/>
            <person name="Yasuhara J.C."/>
            <person name="Wakimoto B.T."/>
            <person name="Myers E.W."/>
            <person name="Celniker S.E."/>
            <person name="Rubin G.M."/>
            <person name="Karpen G.H."/>
        </authorList>
    </citation>
    <scope>NUCLEOTIDE SEQUENCE [LARGE SCALE GENOMIC DNA]</scope>
    <source>
        <strain evidence="12">Berkeley</strain>
    </source>
</reference>
<dbReference type="InterPro" id="IPR009318">
    <property type="entry name" value="Gustatory_rcpt"/>
</dbReference>
<dbReference type="AlphaFoldDB" id="X2JCA9"/>
<evidence type="ECO:0000256" key="7">
    <source>
        <dbReference type="ARBA" id="ARBA00023170"/>
    </source>
</evidence>
<dbReference type="GO" id="GO:0008527">
    <property type="term" value="F:taste receptor activity"/>
    <property type="evidence" value="ECO:0007669"/>
    <property type="project" value="InterPro"/>
</dbReference>
<evidence type="ECO:0000256" key="3">
    <source>
        <dbReference type="ARBA" id="ARBA00022475"/>
    </source>
</evidence>
<dbReference type="GeneID" id="38098"/>
<evidence type="ECO:0000313" key="12">
    <source>
        <dbReference type="Proteomes" id="UP000000803"/>
    </source>
</evidence>
<evidence type="ECO:0000313" key="10">
    <source>
        <dbReference type="EMBL" id="AHN57917.1"/>
    </source>
</evidence>
<dbReference type="HOGENOM" id="CLU_1190949_0_0_1"/>
<evidence type="ECO:0000256" key="1">
    <source>
        <dbReference type="ARBA" id="ARBA00004651"/>
    </source>
</evidence>
<dbReference type="GO" id="GO:0050916">
    <property type="term" value="P:sensory perception of sweet taste"/>
    <property type="evidence" value="ECO:0007669"/>
    <property type="project" value="UniProtKB-ARBA"/>
</dbReference>
<dbReference type="ExpressionAtlas" id="X2JCA9">
    <property type="expression patterns" value="baseline and differential"/>
</dbReference>
<dbReference type="PANTHER" id="PTHR21421">
    <property type="entry name" value="GUSTATORY RECEPTOR"/>
    <property type="match status" value="1"/>
</dbReference>
<dbReference type="Bgee" id="FBgn0035167">
    <property type="expression patterns" value="Expressed in gustatory receptor neuron (Drosophila) in insect leg and 6 other cell types or tissues"/>
</dbReference>
<reference evidence="10 12" key="10">
    <citation type="journal article" date="2015" name="G3 (Bethesda)">
        <title>Gene Model Annotations for Drosophila melanogaster: The Rule-Benders.</title>
        <authorList>
            <consortium name="FlyBase Consortium"/>
            <person name="Crosby M.A."/>
            <person name="Gramates L.S."/>
            <person name="Dos Santos G."/>
            <person name="Matthews B.B."/>
            <person name="St Pierre S.E."/>
            <person name="Zhou P."/>
            <person name="Schroeder A.J."/>
            <person name="Falls K."/>
            <person name="Emmert D.B."/>
            <person name="Russo S.M."/>
            <person name="Gelbart W.M."/>
            <person name="null"/>
        </authorList>
    </citation>
    <scope>NUCLEOTIDE SEQUENCE [LARGE SCALE GENOMIC DNA]</scope>
    <source>
        <strain evidence="12">Berkeley</strain>
    </source>
</reference>
<feature type="transmembrane region" description="Helical" evidence="9">
    <location>
        <begin position="74"/>
        <end position="92"/>
    </location>
</feature>
<protein>
    <submittedName>
        <fullName evidence="10">Gustatory receptor 61a, isoform C</fullName>
    </submittedName>
</protein>
<dbReference type="RefSeq" id="NP_001286892.1">
    <property type="nucleotide sequence ID" value="NM_001299963.1"/>
</dbReference>
<keyword evidence="4 9" id="KW-0812">Transmembrane</keyword>
<evidence type="ECO:0000256" key="9">
    <source>
        <dbReference type="SAM" id="Phobius"/>
    </source>
</evidence>
<dbReference type="Proteomes" id="UP000000803">
    <property type="component" value="Chromosome 3L"/>
</dbReference>
<keyword evidence="8" id="KW-0807">Transducer</keyword>
<dbReference type="AGR" id="FB:FBgn0035167"/>
<keyword evidence="5 9" id="KW-1133">Transmembrane helix</keyword>
<reference evidence="10 12" key="9">
    <citation type="journal article" date="2015" name="G3 (Bethesda)">
        <title>Gene Model Annotations for Drosophila melanogaster: Impact of High-Throughput Data.</title>
        <authorList>
            <consortium name="FlyBase Consortium"/>
            <person name="Matthews B.B."/>
            <person name="Dos Santos G."/>
            <person name="Crosby M.A."/>
            <person name="Emmert D.B."/>
            <person name="St Pierre S.E."/>
            <person name="Gramates L.S."/>
            <person name="Zhou P."/>
            <person name="Schroeder A.J."/>
            <person name="Falls K."/>
            <person name="Strelets V."/>
            <person name="Russo S.M."/>
            <person name="Gelbart W.M."/>
            <person name="null"/>
        </authorList>
    </citation>
    <scope>NUCLEOTIDE SEQUENCE [LARGE SCALE GENOMIC DNA]</scope>
    <source>
        <strain evidence="12">Berkeley</strain>
    </source>
</reference>
<reference evidence="10 12" key="1">
    <citation type="journal article" date="2000" name="Science">
        <title>The genome sequence of Drosophila melanogaster.</title>
        <authorList>
            <person name="Adams M.D."/>
            <person name="Celniker S.E."/>
            <person name="Holt R.A."/>
            <person name="Evans C.A."/>
            <person name="Gocayne J.D."/>
            <person name="Amanatides P.G."/>
            <person name="Scherer S.E."/>
            <person name="Li P.W."/>
            <person name="Hoskins R.A."/>
            <person name="Galle R.F."/>
            <person name="George R.A."/>
            <person name="Lewis S.E."/>
            <person name="Richards S."/>
            <person name="Ashburner M."/>
            <person name="Henderson S.N."/>
            <person name="Sutton G.G."/>
            <person name="Wortman J.R."/>
            <person name="Yandell M.D."/>
            <person name="Zhang Q."/>
            <person name="Chen L.X."/>
            <person name="Brandon R.C."/>
            <person name="Rogers Y.H."/>
            <person name="Blazej R.G."/>
            <person name="Champe M."/>
            <person name="Pfeiffer B.D."/>
            <person name="Wan K.H."/>
            <person name="Doyle C."/>
            <person name="Baxter E.G."/>
            <person name="Helt G."/>
            <person name="Nelson C.R."/>
            <person name="Gabor G.L."/>
            <person name="Abril J.F."/>
            <person name="Agbayani A."/>
            <person name="An H.J."/>
            <person name="Andrews-Pfannkoch C."/>
            <person name="Baldwin D."/>
            <person name="Ballew R.M."/>
            <person name="Basu A."/>
            <person name="Baxendale J."/>
            <person name="Bayraktaroglu L."/>
            <person name="Beasley E.M."/>
            <person name="Beeson K.Y."/>
            <person name="Benos P.V."/>
            <person name="Berman B.P."/>
            <person name="Bhandari D."/>
            <person name="Bolshakov S."/>
            <person name="Borkova D."/>
            <person name="Botchan M.R."/>
            <person name="Bouck J."/>
            <person name="Brokstein P."/>
            <person name="Brottier P."/>
            <person name="Burtis K.C."/>
            <person name="Busam D.A."/>
            <person name="Butler H."/>
            <person name="Cadieu E."/>
            <person name="Center A."/>
            <person name="Chandra I."/>
            <person name="Cherry J.M."/>
            <person name="Cawley S."/>
            <person name="Dahlke C."/>
            <person name="Davenport L.B."/>
            <person name="Davies P."/>
            <person name="de Pablos B."/>
            <person name="Delcher A."/>
            <person name="Deng Z."/>
            <person name="Mays A.D."/>
            <person name="Dew I."/>
            <person name="Dietz S.M."/>
            <person name="Dodson K."/>
            <person name="Doup L.E."/>
            <person name="Downes M."/>
            <person name="Dugan-Rocha S."/>
            <person name="Dunkov B.C."/>
            <person name="Dunn P."/>
            <person name="Durbin K.J."/>
            <person name="Evangelista C.C."/>
            <person name="Ferraz C."/>
            <person name="Ferriera S."/>
            <person name="Fleischmann W."/>
            <person name="Fosler C."/>
            <person name="Gabrielian A.E."/>
            <person name="Garg N.S."/>
            <person name="Gelbart W.M."/>
            <person name="Glasser K."/>
            <person name="Glodek A."/>
            <person name="Gong F."/>
            <person name="Gorrell J.H."/>
            <person name="Gu Z."/>
            <person name="Guan P."/>
            <person name="Harris M."/>
            <person name="Harris N.L."/>
            <person name="Harvey D."/>
            <person name="Heiman T.J."/>
            <person name="Hernandez J.R."/>
            <person name="Houck J."/>
            <person name="Hostin D."/>
            <person name="Houston K.A."/>
            <person name="Howland T.J."/>
            <person name="Wei M.H."/>
            <person name="Ibegwam C."/>
            <person name="Jalali M."/>
            <person name="Kalush F."/>
            <person name="Karpen G.H."/>
            <person name="Ke Z."/>
            <person name="Kennison J.A."/>
            <person name="Ketchum K.A."/>
            <person name="Kimmel B.E."/>
            <person name="Kodira C.D."/>
            <person name="Kraft C."/>
            <person name="Kravitz S."/>
            <person name="Kulp D."/>
            <person name="Lai Z."/>
            <person name="Lasko P."/>
            <person name="Lei Y."/>
            <person name="Levitsky A.A."/>
            <person name="Li J."/>
            <person name="Li Z."/>
            <person name="Liang Y."/>
            <person name="Lin X."/>
            <person name="Liu X."/>
            <person name="Mattei B."/>
            <person name="McIntosh T.C."/>
            <person name="McLeod M.P."/>
            <person name="McPherson D."/>
            <person name="Merkulov G."/>
            <person name="Milshina N.V."/>
            <person name="Mobarry C."/>
            <person name="Morris J."/>
            <person name="Moshrefi A."/>
            <person name="Mount S.M."/>
            <person name="Moy M."/>
            <person name="Murphy B."/>
            <person name="Murphy L."/>
            <person name="Muzny D.M."/>
            <person name="Nelson D.L."/>
            <person name="Nelson D.R."/>
            <person name="Nelson K.A."/>
            <person name="Nixon K."/>
            <person name="Nusskern D.R."/>
            <person name="Pacleb J.M."/>
            <person name="Palazzolo M."/>
            <person name="Pittman G.S."/>
            <person name="Pan S."/>
            <person name="Pollard J."/>
            <person name="Puri V."/>
            <person name="Reese M.G."/>
            <person name="Reinert K."/>
            <person name="Remington K."/>
            <person name="Saunders R.D."/>
            <person name="Scheeler F."/>
            <person name="Shen H."/>
            <person name="Shue B.C."/>
            <person name="Siden-Kiamos I."/>
            <person name="Simpson M."/>
            <person name="Skupski M.P."/>
            <person name="Smith T."/>
            <person name="Spier E."/>
            <person name="Spradling A.C."/>
            <person name="Stapleton M."/>
            <person name="Strong R."/>
            <person name="Sun E."/>
            <person name="Svirskas R."/>
            <person name="Tector C."/>
            <person name="Turner R."/>
            <person name="Venter E."/>
            <person name="Wang A.H."/>
            <person name="Wang X."/>
            <person name="Wang Z.Y."/>
            <person name="Wassarman D.A."/>
            <person name="Weinstock G.M."/>
            <person name="Weissenbach J."/>
            <person name="Williams S.M."/>
            <person name="WoodageT"/>
            <person name="Worley K.C."/>
            <person name="Wu D."/>
            <person name="Yang S."/>
            <person name="Yao Q.A."/>
            <person name="Ye J."/>
            <person name="Yeh R.F."/>
            <person name="Zaveri J.S."/>
            <person name="Zhan M."/>
            <person name="Zhang G."/>
            <person name="Zhao Q."/>
            <person name="Zheng L."/>
            <person name="Zheng X.H."/>
            <person name="Zhong F.N."/>
            <person name="Zhong W."/>
            <person name="Zhou X."/>
            <person name="Zhu S."/>
            <person name="Zhu X."/>
            <person name="Smith H.O."/>
            <person name="Gibbs R.A."/>
            <person name="Myers E.W."/>
            <person name="Rubin G.M."/>
            <person name="Venter J.C."/>
        </authorList>
    </citation>
    <scope>NUCLEOTIDE SEQUENCE [LARGE SCALE GENOMIC DNA]</scope>
    <source>
        <strain evidence="12">Berkeley</strain>
    </source>
</reference>
<dbReference type="SMR" id="X2JCA9"/>
<organism evidence="10 12">
    <name type="scientific">Drosophila melanogaster</name>
    <name type="common">Fruit fly</name>
    <dbReference type="NCBI Taxonomy" id="7227"/>
    <lineage>
        <taxon>Eukaryota</taxon>
        <taxon>Metazoa</taxon>
        <taxon>Ecdysozoa</taxon>
        <taxon>Arthropoda</taxon>
        <taxon>Hexapoda</taxon>
        <taxon>Insecta</taxon>
        <taxon>Pterygota</taxon>
        <taxon>Neoptera</taxon>
        <taxon>Endopterygota</taxon>
        <taxon>Diptera</taxon>
        <taxon>Brachycera</taxon>
        <taxon>Muscomorpha</taxon>
        <taxon>Ephydroidea</taxon>
        <taxon>Drosophilidae</taxon>
        <taxon>Drosophila</taxon>
        <taxon>Sophophora</taxon>
    </lineage>
</organism>
<keyword evidence="12" id="KW-1185">Reference proteome</keyword>
<dbReference type="EMBL" id="AE014296">
    <property type="protein sequence ID" value="AHN57917.1"/>
    <property type="molecule type" value="Genomic_DNA"/>
</dbReference>
<dbReference type="OrthoDB" id="5800391at2759"/>
<keyword evidence="7 10" id="KW-0675">Receptor</keyword>
<reference evidence="10 12" key="4">
    <citation type="journal article" date="2002" name="Genome Biol.">
        <title>The transposable elements of the Drosophila melanogaster euchromatin: a genomics perspective.</title>
        <authorList>
            <person name="Kaminker J.S."/>
            <person name="Bergman C.M."/>
            <person name="Kronmiller B."/>
            <person name="Carlson J."/>
            <person name="Svirskas R."/>
            <person name="Patel S."/>
            <person name="Frise E."/>
            <person name="Wheeler D.A."/>
            <person name="Lewis S.E."/>
            <person name="Rubin G.M."/>
            <person name="Ashburner M."/>
            <person name="Celniker S.E."/>
        </authorList>
    </citation>
    <scope>NUCLEOTIDE SEQUENCE [LARGE SCALE GENOMIC DNA]</scope>
    <source>
        <strain evidence="12">Berkeley</strain>
    </source>
</reference>
<dbReference type="GO" id="GO:0005886">
    <property type="term" value="C:plasma membrane"/>
    <property type="evidence" value="ECO:0007669"/>
    <property type="project" value="UniProtKB-SubCell"/>
</dbReference>
<evidence type="ECO:0000256" key="4">
    <source>
        <dbReference type="ARBA" id="ARBA00022692"/>
    </source>
</evidence>
<dbReference type="VEuPathDB" id="VectorBase:FBgn0035167"/>
<evidence type="ECO:0000313" key="11">
    <source>
        <dbReference type="FlyBase" id="FBgn0035167"/>
    </source>
</evidence>
<reference evidence="10 12" key="6">
    <citation type="journal article" date="2005" name="PLoS Comput. Biol.">
        <title>Combined evidence annotation of transposable elements in genome sequences.</title>
        <authorList>
            <person name="Quesneville H."/>
            <person name="Bergman C.M."/>
            <person name="Andrieu O."/>
            <person name="Autard D."/>
            <person name="Nouaud D."/>
            <person name="Ashburner M."/>
            <person name="Anxolabehere D."/>
        </authorList>
    </citation>
    <scope>NUCLEOTIDE SEQUENCE [LARGE SCALE GENOMIC DNA]</scope>
    <source>
        <strain evidence="12">Berkeley</strain>
    </source>
</reference>
<dbReference type="BioGRID-ORCS" id="38098">
    <property type="hits" value="0 hits in 1 CRISPR screen"/>
</dbReference>
<accession>X2JCA9</accession>
<feature type="transmembrane region" description="Helical" evidence="9">
    <location>
        <begin position="112"/>
        <end position="132"/>
    </location>
</feature>
<feature type="transmembrane region" description="Helical" evidence="9">
    <location>
        <begin position="165"/>
        <end position="191"/>
    </location>
</feature>
<reference evidence="10 12" key="11">
    <citation type="journal article" date="2015" name="Genome Res.">
        <title>The Release 6 reference sequence of the Drosophila melanogaster genome.</title>
        <authorList>
            <person name="Hoskins R.A."/>
            <person name="Carlson J.W."/>
            <person name="Wan K.H."/>
            <person name="Park S."/>
            <person name="Mendez I."/>
            <person name="Galle S.E."/>
            <person name="Booth B.W."/>
            <person name="Pfeiffer B.D."/>
            <person name="George R.A."/>
            <person name="Svirskas R."/>
            <person name="Krzywinski M."/>
            <person name="Schein J."/>
            <person name="Accardo M.C."/>
            <person name="Damia E."/>
            <person name="Messina G."/>
            <person name="Mendez-Lago M."/>
            <person name="de Pablos B."/>
            <person name="Demakova O.V."/>
            <person name="Andreyeva E.N."/>
            <person name="Boldyreva L.V."/>
            <person name="Marra M."/>
            <person name="Carvalho A.B."/>
            <person name="Dimitri P."/>
            <person name="Villasante A."/>
            <person name="Zhimulev I.F."/>
            <person name="Rubin G.M."/>
            <person name="Karpen G.H."/>
            <person name="Celniker S.E."/>
        </authorList>
    </citation>
    <scope>NUCLEOTIDE SEQUENCE [LARGE SCALE GENOMIC DNA]</scope>
    <source>
        <strain evidence="12">Berkeley</strain>
    </source>
</reference>
<dbReference type="Pfam" id="PF06151">
    <property type="entry name" value="Trehalose_recp"/>
    <property type="match status" value="1"/>
</dbReference>
<dbReference type="CTD" id="38098"/>
<evidence type="ECO:0000256" key="2">
    <source>
        <dbReference type="ARBA" id="ARBA00005327"/>
    </source>
</evidence>
<dbReference type="GO" id="GO:0007165">
    <property type="term" value="P:signal transduction"/>
    <property type="evidence" value="ECO:0007669"/>
    <property type="project" value="UniProtKB-KW"/>
</dbReference>
<reference evidence="10 12" key="3">
    <citation type="journal article" date="2002" name="Genome Biol.">
        <title>Annotation of the Drosophila melanogaster euchromatic genome: a systematic review.</title>
        <authorList>
            <person name="Misra S."/>
            <person name="Crosby M.A."/>
            <person name="Mungall C.J."/>
            <person name="Matthews B.B."/>
            <person name="Campbell K.S."/>
            <person name="Hradecky P."/>
            <person name="Huang Y."/>
            <person name="Kaminker J.S."/>
            <person name="Millburn G.H."/>
            <person name="Prochnik S.E."/>
            <person name="Smith C.D."/>
            <person name="Tupy J.L."/>
            <person name="Whitfied E.J."/>
            <person name="Bayraktaroglu L."/>
            <person name="Berman B.P."/>
            <person name="Bettencourt B.R."/>
            <person name="Celniker S.E."/>
            <person name="de Grey A.D."/>
            <person name="Drysdale R.A."/>
            <person name="Harris N.L."/>
            <person name="Richter J."/>
            <person name="Russo S."/>
            <person name="Schroeder A.J."/>
            <person name="Shu S.Q."/>
            <person name="Stapleton M."/>
            <person name="Yamada C."/>
            <person name="Ashburner M."/>
            <person name="Gelbart W.M."/>
            <person name="Rubin G.M."/>
            <person name="Lewis S.E."/>
        </authorList>
    </citation>
    <scope>GENOME REANNOTATION</scope>
    <source>
        <strain evidence="12">Berkeley</strain>
    </source>
</reference>
<evidence type="ECO:0000256" key="5">
    <source>
        <dbReference type="ARBA" id="ARBA00022989"/>
    </source>
</evidence>
<gene>
    <name evidence="10 11" type="primary">Gr61a</name>
    <name evidence="10" type="synonym">Dmel61a</name>
    <name evidence="10" type="synonym">Dmel\CG13888</name>
    <name evidence="10" type="synonym">GR61a</name>
    <name evidence="10" type="synonym">Gr61D1</name>
    <name evidence="10 11" type="ORF">CG13888</name>
    <name evidence="10" type="ORF">Dmel_CG13888</name>
</gene>
<proteinExistence type="inferred from homology"/>
<dbReference type="PANTHER" id="PTHR21421:SF34">
    <property type="entry name" value="GUSTATORY RECEPTOR FOR SUGAR TASTE 61A-RELATED"/>
    <property type="match status" value="1"/>
</dbReference>
<reference evidence="10 12" key="8">
    <citation type="journal article" date="2007" name="Science">
        <title>Sequence finishing and mapping of Drosophila melanogaster heterochromatin.</title>
        <authorList>
            <person name="Hoskins R.A."/>
            <person name="Carlson J.W."/>
            <person name="Kennedy C."/>
            <person name="Acevedo D."/>
            <person name="Evans-Holm M."/>
            <person name="Frise E."/>
            <person name="Wan K.H."/>
            <person name="Park S."/>
            <person name="Mendez-Lago M."/>
            <person name="Rossi F."/>
            <person name="Villasante A."/>
            <person name="Dimitri P."/>
            <person name="Karpen G.H."/>
            <person name="Celniker S.E."/>
        </authorList>
    </citation>
    <scope>NUCLEOTIDE SEQUENCE [LARGE SCALE GENOMIC DNA]</scope>
    <source>
        <strain evidence="12">Berkeley</strain>
    </source>
</reference>
<evidence type="ECO:0000256" key="6">
    <source>
        <dbReference type="ARBA" id="ARBA00023136"/>
    </source>
</evidence>
<dbReference type="FlyBase" id="FBgn0035167">
    <property type="gene designation" value="Gr61a"/>
</dbReference>